<dbReference type="EMBL" id="BKCJ010257431">
    <property type="protein sequence ID" value="GEZ25317.1"/>
    <property type="molecule type" value="Genomic_DNA"/>
</dbReference>
<organism evidence="2">
    <name type="scientific">Tanacetum cinerariifolium</name>
    <name type="common">Dalmatian daisy</name>
    <name type="synonym">Chrysanthemum cinerariifolium</name>
    <dbReference type="NCBI Taxonomy" id="118510"/>
    <lineage>
        <taxon>Eukaryota</taxon>
        <taxon>Viridiplantae</taxon>
        <taxon>Streptophyta</taxon>
        <taxon>Embryophyta</taxon>
        <taxon>Tracheophyta</taxon>
        <taxon>Spermatophyta</taxon>
        <taxon>Magnoliopsida</taxon>
        <taxon>eudicotyledons</taxon>
        <taxon>Gunneridae</taxon>
        <taxon>Pentapetalae</taxon>
        <taxon>asterids</taxon>
        <taxon>campanulids</taxon>
        <taxon>Asterales</taxon>
        <taxon>Asteraceae</taxon>
        <taxon>Asteroideae</taxon>
        <taxon>Anthemideae</taxon>
        <taxon>Anthemidinae</taxon>
        <taxon>Tanacetum</taxon>
    </lineage>
</organism>
<name>A0A699I635_TANCI</name>
<feature type="domain" description="GAG-pre-integrase" evidence="1">
    <location>
        <begin position="85"/>
        <end position="157"/>
    </location>
</feature>
<proteinExistence type="predicted"/>
<evidence type="ECO:0000313" key="2">
    <source>
        <dbReference type="EMBL" id="GEZ25317.1"/>
    </source>
</evidence>
<gene>
    <name evidence="2" type="ORF">Tci_497290</name>
</gene>
<accession>A0A699I635</accession>
<evidence type="ECO:0000259" key="1">
    <source>
        <dbReference type="Pfam" id="PF13976"/>
    </source>
</evidence>
<comment type="caution">
    <text evidence="2">The sequence shown here is derived from an EMBL/GenBank/DDBJ whole genome shotgun (WGS) entry which is preliminary data.</text>
</comment>
<feature type="non-terminal residue" evidence="2">
    <location>
        <position position="1"/>
    </location>
</feature>
<sequence>GNPQMDLQEKGLIDSRCSRHMAGNMSYLTNYEEIDRGYVAFGVSHKSVTKRIVFFNDTECVVLSPDFKLTDENHVLLRVPRKNNMYSVDLMNIIPKGGLACLFAKAISDEFRIWHRRLGHLNFKMMNKLVMGNLVRGLPSKIFENEQTCVACQKGKQHRASCKFDGNADEGFFVGYSLNSKAFRVFNSKTRIVEETLHIRFSENSPNNVGSRPNWLFDIDALTKTMNYQLVVPGIQSNGNEIIKYDNNAGQARKEKEPGKDYILLPLSTADLPFLQEPKNSQDVGFKPSNDVRKKVNEVPRQENECKDQKEKDSVNITNRVNAVSSTISAASKKVNDVGRNLSIELPDDPNMPE</sequence>
<dbReference type="Pfam" id="PF13976">
    <property type="entry name" value="gag_pre-integrs"/>
    <property type="match status" value="1"/>
</dbReference>
<reference evidence="2" key="1">
    <citation type="journal article" date="2019" name="Sci. Rep.">
        <title>Draft genome of Tanacetum cinerariifolium, the natural source of mosquito coil.</title>
        <authorList>
            <person name="Yamashiro T."/>
            <person name="Shiraishi A."/>
            <person name="Satake H."/>
            <person name="Nakayama K."/>
        </authorList>
    </citation>
    <scope>NUCLEOTIDE SEQUENCE</scope>
</reference>
<dbReference type="AlphaFoldDB" id="A0A699I635"/>
<protein>
    <recommendedName>
        <fullName evidence="1">GAG-pre-integrase domain-containing protein</fullName>
    </recommendedName>
</protein>
<dbReference type="InterPro" id="IPR025724">
    <property type="entry name" value="GAG-pre-integrase_dom"/>
</dbReference>